<dbReference type="Gene3D" id="4.10.240.10">
    <property type="entry name" value="Zn(2)-C6 fungal-type DNA-binding domain"/>
    <property type="match status" value="1"/>
</dbReference>
<feature type="compositionally biased region" description="Basic residues" evidence="5">
    <location>
        <begin position="258"/>
        <end position="267"/>
    </location>
</feature>
<dbReference type="RefSeq" id="XP_059319254.1">
    <property type="nucleotide sequence ID" value="XM_059464060.1"/>
</dbReference>
<evidence type="ECO:0000256" key="4">
    <source>
        <dbReference type="ARBA" id="ARBA00023242"/>
    </source>
</evidence>
<dbReference type="GO" id="GO:0008270">
    <property type="term" value="F:zinc ion binding"/>
    <property type="evidence" value="ECO:0007669"/>
    <property type="project" value="InterPro"/>
</dbReference>
<dbReference type="Pfam" id="PF04082">
    <property type="entry name" value="Fungal_trans"/>
    <property type="match status" value="1"/>
</dbReference>
<dbReference type="InterPro" id="IPR036864">
    <property type="entry name" value="Zn2-C6_fun-type_DNA-bd_sf"/>
</dbReference>
<sequence length="846" mass="93416">MTEPRGTAPLSDDPVAASEALTATAEPAATADLPRPPKRRKISSACEPCRARKTRCDGNRPMCGPCQYKPKSQQSCVYARDPTSRNGNGEHDVSTRGLLDRIQSLEHVIASSSWQHARQHEEADPSSPQGMREVGVTTTVSSPNVSTLSASRRPVTISTGPQNLRGDEGPHSVNHLPSPHAAHQSTLSAADVEDSSSPVNAMGSTAFKGGGSTLPLSSVNEFYGGSSAARFMEQVEETIPGTNQPQSYATRPQANLRRASKPVRRASKPQGLSLPTRDLADTLLENYWAKSHSLYPFVYKPVFTRAYEDLWKPVELHRGQGESRDCDLGLGTPGISDSQSTVYHCALNAIFALSCQLSGPEILQHDRDSLSQTFFLRCRGLLHVDILDHGSIALVQTLLIVAQYLQSTSFSSRCWTSLGLACRIGQGIGLHVETSGFQRDEREVELRRRVWYGCTVMDIVASTTLGRPMMTPSRVTIPLPSISKTSVQEDLDGTSSPFYIETIKLYTILGRIVSTVYSPWSPQLATCDLERNENCSHSQLSESEAVMSFDEELSDFEEGIATCLHWERGISTRNSLRDESQHLLQRQSNVLHARYLHVRVLLYRPTILRFCQKMVSASQPSSIEAPNDFKKDENLRSRMNVQSSVICVTTSIDLISSLHDSTTKSCDGAWWYTTFYLCTAATVLILAKACHRLHQYTSIDKIREAWTLCCKTLGILINRGHPVNHALEGLCNMYEKFVGESSTQGTTQSQSSLPELASASAVETQQDLHSMVSDSVRDSPFAADSLHGRHLRNFPGQAIPKDLESSTMQPLLDFMTQDINLMPFGLIDESWWDLDQMANPEMSFDG</sequence>
<dbReference type="GO" id="GO:0005634">
    <property type="term" value="C:nucleus"/>
    <property type="evidence" value="ECO:0007669"/>
    <property type="project" value="TreeGrafter"/>
</dbReference>
<feature type="region of interest" description="Disordered" evidence="5">
    <location>
        <begin position="111"/>
        <end position="211"/>
    </location>
</feature>
<dbReference type="InterPro" id="IPR001138">
    <property type="entry name" value="Zn2Cys6_DnaBD"/>
</dbReference>
<evidence type="ECO:0000259" key="6">
    <source>
        <dbReference type="PROSITE" id="PS50048"/>
    </source>
</evidence>
<dbReference type="CDD" id="cd12148">
    <property type="entry name" value="fungal_TF_MHR"/>
    <property type="match status" value="1"/>
</dbReference>
<feature type="compositionally biased region" description="Polar residues" evidence="5">
    <location>
        <begin position="240"/>
        <end position="253"/>
    </location>
</feature>
<evidence type="ECO:0000256" key="2">
    <source>
        <dbReference type="ARBA" id="ARBA00023015"/>
    </source>
</evidence>
<feature type="region of interest" description="Disordered" evidence="5">
    <location>
        <begin position="1"/>
        <end position="94"/>
    </location>
</feature>
<organism evidence="7 8">
    <name type="scientific">Pseudogymnoascus verrucosus</name>
    <dbReference type="NCBI Taxonomy" id="342668"/>
    <lineage>
        <taxon>Eukaryota</taxon>
        <taxon>Fungi</taxon>
        <taxon>Dikarya</taxon>
        <taxon>Ascomycota</taxon>
        <taxon>Pezizomycotina</taxon>
        <taxon>Leotiomycetes</taxon>
        <taxon>Thelebolales</taxon>
        <taxon>Thelebolaceae</taxon>
        <taxon>Pseudogymnoascus</taxon>
    </lineage>
</organism>
<dbReference type="PANTHER" id="PTHR47424:SF4">
    <property type="entry name" value="ZN(II)2CYS6 TRANSCRIPTION FACTOR (EUROFUNG)"/>
    <property type="match status" value="1"/>
</dbReference>
<gene>
    <name evidence="7" type="ORF">VE01_09364</name>
</gene>
<dbReference type="EMBL" id="KV460280">
    <property type="protein sequence ID" value="OBT91782.2"/>
    <property type="molecule type" value="Genomic_DNA"/>
</dbReference>
<dbReference type="Pfam" id="PF00172">
    <property type="entry name" value="Zn_clus"/>
    <property type="match status" value="1"/>
</dbReference>
<evidence type="ECO:0000256" key="5">
    <source>
        <dbReference type="SAM" id="MobiDB-lite"/>
    </source>
</evidence>
<evidence type="ECO:0000313" key="7">
    <source>
        <dbReference type="EMBL" id="OBT91782.2"/>
    </source>
</evidence>
<dbReference type="Proteomes" id="UP000091956">
    <property type="component" value="Unassembled WGS sequence"/>
</dbReference>
<dbReference type="SMART" id="SM00906">
    <property type="entry name" value="Fungal_trans"/>
    <property type="match status" value="1"/>
</dbReference>
<dbReference type="SMART" id="SM00066">
    <property type="entry name" value="GAL4"/>
    <property type="match status" value="1"/>
</dbReference>
<keyword evidence="3" id="KW-0804">Transcription</keyword>
<dbReference type="CDD" id="cd00067">
    <property type="entry name" value="GAL4"/>
    <property type="match status" value="1"/>
</dbReference>
<keyword evidence="1" id="KW-0479">Metal-binding</keyword>
<dbReference type="GO" id="GO:0000978">
    <property type="term" value="F:RNA polymerase II cis-regulatory region sequence-specific DNA binding"/>
    <property type="evidence" value="ECO:0007669"/>
    <property type="project" value="TreeGrafter"/>
</dbReference>
<reference evidence="8" key="2">
    <citation type="journal article" date="2018" name="Nat. Commun.">
        <title>Extreme sensitivity to ultraviolet light in the fungal pathogen causing white-nose syndrome of bats.</title>
        <authorList>
            <person name="Palmer J.M."/>
            <person name="Drees K.P."/>
            <person name="Foster J.T."/>
            <person name="Lindner D.L."/>
        </authorList>
    </citation>
    <scope>NUCLEOTIDE SEQUENCE [LARGE SCALE GENOMIC DNA]</scope>
    <source>
        <strain evidence="8">UAMH 10579</strain>
    </source>
</reference>
<dbReference type="PROSITE" id="PS50048">
    <property type="entry name" value="ZN2_CY6_FUNGAL_2"/>
    <property type="match status" value="1"/>
</dbReference>
<keyword evidence="4" id="KW-0539">Nucleus</keyword>
<dbReference type="SUPFAM" id="SSF57701">
    <property type="entry name" value="Zn2/Cys6 DNA-binding domain"/>
    <property type="match status" value="1"/>
</dbReference>
<dbReference type="GeneID" id="28842750"/>
<dbReference type="InterPro" id="IPR007219">
    <property type="entry name" value="XnlR_reg_dom"/>
</dbReference>
<proteinExistence type="predicted"/>
<feature type="domain" description="Zn(2)-C6 fungal-type" evidence="6">
    <location>
        <begin position="45"/>
        <end position="78"/>
    </location>
</feature>
<dbReference type="InterPro" id="IPR051127">
    <property type="entry name" value="Fungal_SecMet_Regulators"/>
</dbReference>
<feature type="compositionally biased region" description="Low complexity" evidence="5">
    <location>
        <begin position="134"/>
        <end position="149"/>
    </location>
</feature>
<dbReference type="GO" id="GO:0000981">
    <property type="term" value="F:DNA-binding transcription factor activity, RNA polymerase II-specific"/>
    <property type="evidence" value="ECO:0007669"/>
    <property type="project" value="InterPro"/>
</dbReference>
<evidence type="ECO:0000256" key="3">
    <source>
        <dbReference type="ARBA" id="ARBA00023163"/>
    </source>
</evidence>
<evidence type="ECO:0000256" key="1">
    <source>
        <dbReference type="ARBA" id="ARBA00022723"/>
    </source>
</evidence>
<accession>A0A1B8G7I4</accession>
<dbReference type="STRING" id="342668.A0A1B8G7I4"/>
<evidence type="ECO:0000313" key="8">
    <source>
        <dbReference type="Proteomes" id="UP000091956"/>
    </source>
</evidence>
<name>A0A1B8G7I4_9PEZI</name>
<dbReference type="GO" id="GO:0006351">
    <property type="term" value="P:DNA-templated transcription"/>
    <property type="evidence" value="ECO:0007669"/>
    <property type="project" value="InterPro"/>
</dbReference>
<dbReference type="PANTHER" id="PTHR47424">
    <property type="entry name" value="REGULATORY PROTEIN GAL4"/>
    <property type="match status" value="1"/>
</dbReference>
<feature type="compositionally biased region" description="Low complexity" evidence="5">
    <location>
        <begin position="16"/>
        <end position="31"/>
    </location>
</feature>
<keyword evidence="2" id="KW-0805">Transcription regulation</keyword>
<reference evidence="7 8" key="1">
    <citation type="submission" date="2016-03" db="EMBL/GenBank/DDBJ databases">
        <title>Comparative genomics of Pseudogymnoascus destructans, the fungus causing white-nose syndrome of bats.</title>
        <authorList>
            <person name="Palmer J.M."/>
            <person name="Drees K.P."/>
            <person name="Foster J.T."/>
            <person name="Lindner D.L."/>
        </authorList>
    </citation>
    <scope>NUCLEOTIDE SEQUENCE [LARGE SCALE GENOMIC DNA]</scope>
    <source>
        <strain evidence="7 8">UAMH 10579</strain>
    </source>
</reference>
<feature type="region of interest" description="Disordered" evidence="5">
    <location>
        <begin position="238"/>
        <end position="274"/>
    </location>
</feature>
<dbReference type="GO" id="GO:0000435">
    <property type="term" value="P:positive regulation of transcription from RNA polymerase II promoter by galactose"/>
    <property type="evidence" value="ECO:0007669"/>
    <property type="project" value="TreeGrafter"/>
</dbReference>
<keyword evidence="8" id="KW-1185">Reference proteome</keyword>
<protein>
    <recommendedName>
        <fullName evidence="6">Zn(2)-C6 fungal-type domain-containing protein</fullName>
    </recommendedName>
</protein>
<dbReference type="AlphaFoldDB" id="A0A1B8G7I4"/>